<dbReference type="EMBL" id="BMHK01000011">
    <property type="protein sequence ID" value="GGC00917.1"/>
    <property type="molecule type" value="Genomic_DNA"/>
</dbReference>
<reference evidence="1" key="2">
    <citation type="submission" date="2020-09" db="EMBL/GenBank/DDBJ databases">
        <authorList>
            <person name="Sun Q."/>
            <person name="Zhou Y."/>
        </authorList>
    </citation>
    <scope>NUCLEOTIDE SEQUENCE</scope>
    <source>
        <strain evidence="1">CGMCC 1.15095</strain>
    </source>
</reference>
<organism evidence="1 2">
    <name type="scientific">Novosphingobium endophyticum</name>
    <dbReference type="NCBI Taxonomy" id="1955250"/>
    <lineage>
        <taxon>Bacteria</taxon>
        <taxon>Pseudomonadati</taxon>
        <taxon>Pseudomonadota</taxon>
        <taxon>Alphaproteobacteria</taxon>
        <taxon>Sphingomonadales</taxon>
        <taxon>Sphingomonadaceae</taxon>
        <taxon>Novosphingobium</taxon>
    </lineage>
</organism>
<protein>
    <submittedName>
        <fullName evidence="1">Uncharacterized protein</fullName>
    </submittedName>
</protein>
<comment type="caution">
    <text evidence="1">The sequence shown here is derived from an EMBL/GenBank/DDBJ whole genome shotgun (WGS) entry which is preliminary data.</text>
</comment>
<proteinExistence type="predicted"/>
<sequence length="97" mass="10424">MIIHIEAEGAKTREVSVGVANGQGQLIKMRNLVLGNGVQEFFLGLMMAKERSVVDLGLRADVSNGDLIKGPALQKAEECVLQGARGPQGPRVLRLCR</sequence>
<gene>
    <name evidence="1" type="ORF">GCM10011494_19360</name>
</gene>
<dbReference type="AlphaFoldDB" id="A0A916TS57"/>
<evidence type="ECO:0000313" key="2">
    <source>
        <dbReference type="Proteomes" id="UP000608154"/>
    </source>
</evidence>
<name>A0A916TS57_9SPHN</name>
<keyword evidence="2" id="KW-1185">Reference proteome</keyword>
<dbReference type="Proteomes" id="UP000608154">
    <property type="component" value="Unassembled WGS sequence"/>
</dbReference>
<reference evidence="1" key="1">
    <citation type="journal article" date="2014" name="Int. J. Syst. Evol. Microbiol.">
        <title>Complete genome sequence of Corynebacterium casei LMG S-19264T (=DSM 44701T), isolated from a smear-ripened cheese.</title>
        <authorList>
            <consortium name="US DOE Joint Genome Institute (JGI-PGF)"/>
            <person name="Walter F."/>
            <person name="Albersmeier A."/>
            <person name="Kalinowski J."/>
            <person name="Ruckert C."/>
        </authorList>
    </citation>
    <scope>NUCLEOTIDE SEQUENCE</scope>
    <source>
        <strain evidence="1">CGMCC 1.15095</strain>
    </source>
</reference>
<evidence type="ECO:0000313" key="1">
    <source>
        <dbReference type="EMBL" id="GGC00917.1"/>
    </source>
</evidence>
<accession>A0A916TS57</accession>